<feature type="domain" description="SsuA/THI5-like" evidence="2">
    <location>
        <begin position="46"/>
        <end position="259"/>
    </location>
</feature>
<dbReference type="SUPFAM" id="SSF53850">
    <property type="entry name" value="Periplasmic binding protein-like II"/>
    <property type="match status" value="1"/>
</dbReference>
<evidence type="ECO:0000259" key="2">
    <source>
        <dbReference type="Pfam" id="PF09084"/>
    </source>
</evidence>
<evidence type="ECO:0000256" key="1">
    <source>
        <dbReference type="SAM" id="SignalP"/>
    </source>
</evidence>
<dbReference type="Proteomes" id="UP000886752">
    <property type="component" value="Unassembled WGS sequence"/>
</dbReference>
<protein>
    <submittedName>
        <fullName evidence="3">ABC transporter substrate-binding protein</fullName>
    </submittedName>
</protein>
<feature type="signal peptide" evidence="1">
    <location>
        <begin position="1"/>
        <end position="27"/>
    </location>
</feature>
<evidence type="ECO:0000313" key="3">
    <source>
        <dbReference type="EMBL" id="HIV99677.1"/>
    </source>
</evidence>
<dbReference type="Gene3D" id="3.40.190.10">
    <property type="entry name" value="Periplasmic binding protein-like II"/>
    <property type="match status" value="2"/>
</dbReference>
<dbReference type="PANTHER" id="PTHR30024">
    <property type="entry name" value="ALIPHATIC SULFONATES-BINDING PROTEIN-RELATED"/>
    <property type="match status" value="1"/>
</dbReference>
<dbReference type="AlphaFoldDB" id="A0A9D1PUQ2"/>
<comment type="caution">
    <text evidence="3">The sequence shown here is derived from an EMBL/GenBank/DDBJ whole genome shotgun (WGS) entry which is preliminary data.</text>
</comment>
<organism evidence="3 4">
    <name type="scientific">Candidatus Desulfovibrio intestinipullorum</name>
    <dbReference type="NCBI Taxonomy" id="2838536"/>
    <lineage>
        <taxon>Bacteria</taxon>
        <taxon>Pseudomonadati</taxon>
        <taxon>Thermodesulfobacteriota</taxon>
        <taxon>Desulfovibrionia</taxon>
        <taxon>Desulfovibrionales</taxon>
        <taxon>Desulfovibrionaceae</taxon>
        <taxon>Desulfovibrio</taxon>
    </lineage>
</organism>
<sequence length="360" mass="39768">MLKLKRFFLSLVAALVCLVQLALPVQAADLVKVPTAWLDEHETFLVWYAKEKGWDKEAGLDIEMKLFSSGPDILTALPAGEWVFGAVGALPAMLGNLRHGISIIAYANNEAADCTSVVVREDSPIAKIKGYNKDYPEVYGDPETVRGKTFLVTTLTSSHYALSNWLAVLGLKDSDVVIKNMDQAQALGAFENNIGDGVAIWAPYTFIIKEKGGVVFAGDIVKCKKSNPIVLIADTKYAEDHPEVAVKFLSVYQRSVEMLKSTTPEAILDEYLRFYLEFVGKPYSRSQALMDLKTHPVYSLDEQLAIFDDSKGPSKAQLHQIDVASFFSKVGRITPEEAAKVQDGTYATGKYLKMLKDQQK</sequence>
<keyword evidence="1" id="KW-0732">Signal</keyword>
<dbReference type="Pfam" id="PF09084">
    <property type="entry name" value="NMT1"/>
    <property type="match status" value="1"/>
</dbReference>
<accession>A0A9D1PUQ2</accession>
<reference evidence="3" key="1">
    <citation type="journal article" date="2021" name="PeerJ">
        <title>Extensive microbial diversity within the chicken gut microbiome revealed by metagenomics and culture.</title>
        <authorList>
            <person name="Gilroy R."/>
            <person name="Ravi A."/>
            <person name="Getino M."/>
            <person name="Pursley I."/>
            <person name="Horton D.L."/>
            <person name="Alikhan N.F."/>
            <person name="Baker D."/>
            <person name="Gharbi K."/>
            <person name="Hall N."/>
            <person name="Watson M."/>
            <person name="Adriaenssens E.M."/>
            <person name="Foster-Nyarko E."/>
            <person name="Jarju S."/>
            <person name="Secka A."/>
            <person name="Antonio M."/>
            <person name="Oren A."/>
            <person name="Chaudhuri R.R."/>
            <person name="La Ragione R."/>
            <person name="Hildebrand F."/>
            <person name="Pallen M.J."/>
        </authorList>
    </citation>
    <scope>NUCLEOTIDE SEQUENCE</scope>
    <source>
        <strain evidence="3">ChiHecec2B26-446</strain>
    </source>
</reference>
<feature type="chain" id="PRO_5038788961" evidence="1">
    <location>
        <begin position="28"/>
        <end position="360"/>
    </location>
</feature>
<reference evidence="3" key="2">
    <citation type="submission" date="2021-04" db="EMBL/GenBank/DDBJ databases">
        <authorList>
            <person name="Gilroy R."/>
        </authorList>
    </citation>
    <scope>NUCLEOTIDE SEQUENCE</scope>
    <source>
        <strain evidence="3">ChiHecec2B26-446</strain>
    </source>
</reference>
<proteinExistence type="predicted"/>
<gene>
    <name evidence="3" type="ORF">H9894_00560</name>
</gene>
<evidence type="ECO:0000313" key="4">
    <source>
        <dbReference type="Proteomes" id="UP000886752"/>
    </source>
</evidence>
<dbReference type="EMBL" id="DXHV01000008">
    <property type="protein sequence ID" value="HIV99677.1"/>
    <property type="molecule type" value="Genomic_DNA"/>
</dbReference>
<dbReference type="InterPro" id="IPR015168">
    <property type="entry name" value="SsuA/THI5"/>
</dbReference>
<name>A0A9D1PUQ2_9BACT</name>